<dbReference type="eggNOG" id="COG3641">
    <property type="taxonomic scope" value="Bacteria"/>
</dbReference>
<sequence length="340" mass="35437">MTKFSFKAHLERQNIVLSWQRYGIEALNFMALGLFSSLILGLIIKNLGTWLDLPWLVEIGKQAQSLMGAAIGAGVAYALKAPPLVLFTSITTGFAGAAMGGPIGAFIAALIGAEFGKFVHRMTPLDIIVTPATTLIIGMAVAGFISPAIDQLMISLGQFIMWAVELSPIMMSIVVAVAMGMILTLPISSAAIAISLGLGGLAAGAATVGCAAQMIGFAVMSYRDNGIGGAMACGLGTSMIQVPNILKNPKIWLPPTLSGAVLAPFATAVFGMTNIPSGAGMGTSGFVGQIGTLDAMGISPMTWMLIISFHVILPAILTWIFAKLCYKKGWIKTGDLLLNK</sequence>
<dbReference type="OrthoDB" id="396983at2"/>
<evidence type="ECO:0000256" key="8">
    <source>
        <dbReference type="SAM" id="Phobius"/>
    </source>
</evidence>
<dbReference type="AlphaFoldDB" id="A0A198UGT0"/>
<evidence type="ECO:0000313" key="11">
    <source>
        <dbReference type="Proteomes" id="UP000078228"/>
    </source>
</evidence>
<keyword evidence="6 8" id="KW-1133">Transmembrane helix</keyword>
<protein>
    <submittedName>
        <fullName evidence="10">Putative nicotinate-regulated transporter</fullName>
    </submittedName>
</protein>
<keyword evidence="5 8" id="KW-0812">Transmembrane</keyword>
<dbReference type="RefSeq" id="WP_064611649.1">
    <property type="nucleotide sequence ID" value="NZ_LXHB01000114.1"/>
</dbReference>
<evidence type="ECO:0000256" key="1">
    <source>
        <dbReference type="ARBA" id="ARBA00004651"/>
    </source>
</evidence>
<feature type="transmembrane region" description="Helical" evidence="8">
    <location>
        <begin position="93"/>
        <end position="113"/>
    </location>
</feature>
<evidence type="ECO:0000313" key="10">
    <source>
        <dbReference type="EMBL" id="OAU95611.1"/>
    </source>
</evidence>
<accession>A0A198UGT0</accession>
<dbReference type="Proteomes" id="UP000078228">
    <property type="component" value="Unassembled WGS sequence"/>
</dbReference>
<feature type="domain" description="Phosphotransferase system EIIC" evidence="9">
    <location>
        <begin position="25"/>
        <end position="336"/>
    </location>
</feature>
<feature type="transmembrane region" description="Helical" evidence="8">
    <location>
        <begin position="258"/>
        <end position="281"/>
    </location>
</feature>
<keyword evidence="3" id="KW-1003">Cell membrane</keyword>
<evidence type="ECO:0000256" key="6">
    <source>
        <dbReference type="ARBA" id="ARBA00022989"/>
    </source>
</evidence>
<dbReference type="GO" id="GO:0008982">
    <property type="term" value="F:protein-N(PI)-phosphohistidine-sugar phosphotransferase activity"/>
    <property type="evidence" value="ECO:0007669"/>
    <property type="project" value="InterPro"/>
</dbReference>
<comment type="subcellular location">
    <subcellularLocation>
        <location evidence="1">Cell membrane</location>
        <topology evidence="1">Multi-pass membrane protein</topology>
    </subcellularLocation>
</comment>
<evidence type="ECO:0000256" key="7">
    <source>
        <dbReference type="ARBA" id="ARBA00023136"/>
    </source>
</evidence>
<name>A0A198UGT0_MORCA</name>
<evidence type="ECO:0000256" key="5">
    <source>
        <dbReference type="ARBA" id="ARBA00022692"/>
    </source>
</evidence>
<dbReference type="Pfam" id="PF13303">
    <property type="entry name" value="PTS_EIIC_2"/>
    <property type="match status" value="1"/>
</dbReference>
<organism evidence="10 11">
    <name type="scientific">Moraxella catarrhalis</name>
    <name type="common">Branhamella catarrhalis</name>
    <dbReference type="NCBI Taxonomy" id="480"/>
    <lineage>
        <taxon>Bacteria</taxon>
        <taxon>Pseudomonadati</taxon>
        <taxon>Pseudomonadota</taxon>
        <taxon>Gammaproteobacteria</taxon>
        <taxon>Moraxellales</taxon>
        <taxon>Moraxellaceae</taxon>
        <taxon>Moraxella</taxon>
    </lineage>
</organism>
<dbReference type="GO" id="GO:0005886">
    <property type="term" value="C:plasma membrane"/>
    <property type="evidence" value="ECO:0007669"/>
    <property type="project" value="UniProtKB-SubCell"/>
</dbReference>
<dbReference type="PATRIC" id="fig|480.237.peg.1035"/>
<evidence type="ECO:0000256" key="2">
    <source>
        <dbReference type="ARBA" id="ARBA00022448"/>
    </source>
</evidence>
<keyword evidence="2" id="KW-0813">Transport</keyword>
<feature type="transmembrane region" description="Helical" evidence="8">
    <location>
        <begin position="26"/>
        <end position="44"/>
    </location>
</feature>
<evidence type="ECO:0000259" key="9">
    <source>
        <dbReference type="Pfam" id="PF13303"/>
    </source>
</evidence>
<feature type="transmembrane region" description="Helical" evidence="8">
    <location>
        <begin position="125"/>
        <end position="149"/>
    </location>
</feature>
<dbReference type="InterPro" id="IPR003352">
    <property type="entry name" value="PTS_EIIC"/>
</dbReference>
<keyword evidence="4" id="KW-0762">Sugar transport</keyword>
<proteinExistence type="predicted"/>
<keyword evidence="7 8" id="KW-0472">Membrane</keyword>
<dbReference type="EMBL" id="LXHC01000022">
    <property type="protein sequence ID" value="OAU95611.1"/>
    <property type="molecule type" value="Genomic_DNA"/>
</dbReference>
<dbReference type="GO" id="GO:0009401">
    <property type="term" value="P:phosphoenolpyruvate-dependent sugar phosphotransferase system"/>
    <property type="evidence" value="ECO:0007669"/>
    <property type="project" value="InterPro"/>
</dbReference>
<keyword evidence="11" id="KW-1185">Reference proteome</keyword>
<reference evidence="10 11" key="1">
    <citation type="journal article" date="2016" name="Genome Biol. Evol.">
        <title>Comparative Genomic Analyses of the Moraxella catarrhalis Serosensitive and Seroresistant Lineages Demonstrate Their Independent Evolution.</title>
        <authorList>
            <person name="Earl J.P."/>
            <person name="de Vries S.P."/>
            <person name="Ahmed A."/>
            <person name="Powell E."/>
            <person name="Schultz M.P."/>
            <person name="Hermans P.W."/>
            <person name="Hill D.J."/>
            <person name="Zhou Z."/>
            <person name="Constantinidou C.I."/>
            <person name="Hu F.Z."/>
            <person name="Bootsma H.J."/>
            <person name="Ehrlich G.D."/>
        </authorList>
    </citation>
    <scope>NUCLEOTIDE SEQUENCE [LARGE SCALE GENOMIC DNA]</scope>
    <source>
        <strain evidence="10 11">Z7542</strain>
    </source>
</reference>
<feature type="transmembrane region" description="Helical" evidence="8">
    <location>
        <begin position="301"/>
        <end position="322"/>
    </location>
</feature>
<evidence type="ECO:0000256" key="3">
    <source>
        <dbReference type="ARBA" id="ARBA00022475"/>
    </source>
</evidence>
<feature type="transmembrane region" description="Helical" evidence="8">
    <location>
        <begin position="65"/>
        <end position="87"/>
    </location>
</feature>
<gene>
    <name evidence="10" type="ORF">AO384_1217</name>
</gene>
<comment type="caution">
    <text evidence="10">The sequence shown here is derived from an EMBL/GenBank/DDBJ whole genome shotgun (WGS) entry which is preliminary data.</text>
</comment>
<feature type="transmembrane region" description="Helical" evidence="8">
    <location>
        <begin position="169"/>
        <end position="194"/>
    </location>
</feature>
<feature type="transmembrane region" description="Helical" evidence="8">
    <location>
        <begin position="201"/>
        <end position="220"/>
    </location>
</feature>
<evidence type="ECO:0000256" key="4">
    <source>
        <dbReference type="ARBA" id="ARBA00022597"/>
    </source>
</evidence>